<dbReference type="AlphaFoldDB" id="A0A840HX23"/>
<dbReference type="EMBL" id="JACHOV010000009">
    <property type="protein sequence ID" value="MBB4642068.1"/>
    <property type="molecule type" value="Genomic_DNA"/>
</dbReference>
<evidence type="ECO:0000313" key="2">
    <source>
        <dbReference type="EMBL" id="MBB4642068.1"/>
    </source>
</evidence>
<keyword evidence="3" id="KW-1185">Reference proteome</keyword>
<protein>
    <submittedName>
        <fullName evidence="2">Uncharacterized protein</fullName>
    </submittedName>
</protein>
<evidence type="ECO:0000313" key="3">
    <source>
        <dbReference type="Proteomes" id="UP000575068"/>
    </source>
</evidence>
<dbReference type="Proteomes" id="UP000575068">
    <property type="component" value="Unassembled WGS sequence"/>
</dbReference>
<reference evidence="2 3" key="1">
    <citation type="submission" date="2020-08" db="EMBL/GenBank/DDBJ databases">
        <title>Genomic Encyclopedia of Type Strains, Phase IV (KMG-IV): sequencing the most valuable type-strain genomes for metagenomic binning, comparative biology and taxonomic classification.</title>
        <authorList>
            <person name="Goeker M."/>
        </authorList>
    </citation>
    <scope>NUCLEOTIDE SEQUENCE [LARGE SCALE GENOMIC DNA]</scope>
    <source>
        <strain evidence="2 3">DSM 7465</strain>
    </source>
</reference>
<gene>
    <name evidence="2" type="ORF">HNQ99_002390</name>
</gene>
<proteinExistence type="predicted"/>
<organism evidence="2 3">
    <name type="scientific">Rhizorhapis suberifaciens</name>
    <name type="common">corky root of lettuce</name>
    <dbReference type="NCBI Taxonomy" id="13656"/>
    <lineage>
        <taxon>Bacteria</taxon>
        <taxon>Pseudomonadati</taxon>
        <taxon>Pseudomonadota</taxon>
        <taxon>Alphaproteobacteria</taxon>
        <taxon>Sphingomonadales</taxon>
        <taxon>Sphingomonadaceae</taxon>
        <taxon>Rhizorhapis</taxon>
    </lineage>
</organism>
<feature type="region of interest" description="Disordered" evidence="1">
    <location>
        <begin position="1"/>
        <end position="27"/>
    </location>
</feature>
<sequence>MNWRRRNHACFAATTAPAPPTTRKGQNNLKRQMNGHIGLMPNEICLAHK</sequence>
<accession>A0A840HX23</accession>
<name>A0A840HX23_9SPHN</name>
<evidence type="ECO:0000256" key="1">
    <source>
        <dbReference type="SAM" id="MobiDB-lite"/>
    </source>
</evidence>
<comment type="caution">
    <text evidence="2">The sequence shown here is derived from an EMBL/GenBank/DDBJ whole genome shotgun (WGS) entry which is preliminary data.</text>
</comment>